<accession>A0AAV1JGR3</accession>
<evidence type="ECO:0000313" key="3">
    <source>
        <dbReference type="Proteomes" id="UP001497472"/>
    </source>
</evidence>
<reference evidence="2 3" key="1">
    <citation type="submission" date="2023-11" db="EMBL/GenBank/DDBJ databases">
        <authorList>
            <person name="Okamura Y."/>
        </authorList>
    </citation>
    <scope>NUCLEOTIDE SEQUENCE [LARGE SCALE GENOMIC DNA]</scope>
</reference>
<evidence type="ECO:0000313" key="2">
    <source>
        <dbReference type="EMBL" id="CAK1548717.1"/>
    </source>
</evidence>
<proteinExistence type="predicted"/>
<dbReference type="EMBL" id="CAVLEF010000010">
    <property type="protein sequence ID" value="CAK1548717.1"/>
    <property type="molecule type" value="Genomic_DNA"/>
</dbReference>
<dbReference type="InterPro" id="IPR010562">
    <property type="entry name" value="Haemolymph_juvenile_hormone-bd"/>
</dbReference>
<evidence type="ECO:0000256" key="1">
    <source>
        <dbReference type="SAM" id="SignalP"/>
    </source>
</evidence>
<dbReference type="AlphaFoldDB" id="A0AAV1JGR3"/>
<sequence length="231" mass="25899">MKFLVFGIALVIAGAAAFPDIEGYQSEGEVFADNFRRALEAIQRYIVNNNLDPLAVQRHDRHIARFPYLNIHLFIQGLNLKGLSNIVIHSLDYSNVFSRFRLDVELPEIDFSLEDAGFSGAVVSRNVSAKFGGKLKISNIRLNGEAYVQPNLVGGPSNITSVDAKFSLGGLTSDLVVEVLENNHSEWLNNLLNVRIPNFLKNNENDINRVLSSVIRRIAQFYLNNRPRPSF</sequence>
<dbReference type="Proteomes" id="UP001497472">
    <property type="component" value="Unassembled WGS sequence"/>
</dbReference>
<comment type="caution">
    <text evidence="2">The sequence shown here is derived from an EMBL/GenBank/DDBJ whole genome shotgun (WGS) entry which is preliminary data.</text>
</comment>
<feature type="signal peptide" evidence="1">
    <location>
        <begin position="1"/>
        <end position="17"/>
    </location>
</feature>
<keyword evidence="3" id="KW-1185">Reference proteome</keyword>
<gene>
    <name evidence="2" type="ORF">LNINA_LOCUS8078</name>
</gene>
<feature type="chain" id="PRO_5043998911" evidence="1">
    <location>
        <begin position="18"/>
        <end position="231"/>
    </location>
</feature>
<dbReference type="InterPro" id="IPR038606">
    <property type="entry name" value="To_sf"/>
</dbReference>
<dbReference type="Pfam" id="PF06585">
    <property type="entry name" value="JHBP"/>
    <property type="match status" value="1"/>
</dbReference>
<organism evidence="2 3">
    <name type="scientific">Leptosia nina</name>
    <dbReference type="NCBI Taxonomy" id="320188"/>
    <lineage>
        <taxon>Eukaryota</taxon>
        <taxon>Metazoa</taxon>
        <taxon>Ecdysozoa</taxon>
        <taxon>Arthropoda</taxon>
        <taxon>Hexapoda</taxon>
        <taxon>Insecta</taxon>
        <taxon>Pterygota</taxon>
        <taxon>Neoptera</taxon>
        <taxon>Endopterygota</taxon>
        <taxon>Lepidoptera</taxon>
        <taxon>Glossata</taxon>
        <taxon>Ditrysia</taxon>
        <taxon>Papilionoidea</taxon>
        <taxon>Pieridae</taxon>
        <taxon>Pierinae</taxon>
        <taxon>Leptosia</taxon>
    </lineage>
</organism>
<keyword evidence="1" id="KW-0732">Signal</keyword>
<name>A0AAV1JGR3_9NEOP</name>
<dbReference type="Gene3D" id="3.15.10.30">
    <property type="entry name" value="Haemolymph juvenile hormone binding protein"/>
    <property type="match status" value="1"/>
</dbReference>
<protein>
    <submittedName>
        <fullName evidence="2">Uncharacterized protein</fullName>
    </submittedName>
</protein>